<name>A0A1A8T405_9GAMM</name>
<dbReference type="InterPro" id="IPR018712">
    <property type="entry name" value="Tle1-like_cat"/>
</dbReference>
<organism evidence="2 3">
    <name type="scientific">Marinomonas aquimarina</name>
    <dbReference type="NCBI Taxonomy" id="295068"/>
    <lineage>
        <taxon>Bacteria</taxon>
        <taxon>Pseudomonadati</taxon>
        <taxon>Pseudomonadota</taxon>
        <taxon>Gammaproteobacteria</taxon>
        <taxon>Oceanospirillales</taxon>
        <taxon>Oceanospirillaceae</taxon>
        <taxon>Marinomonas</taxon>
    </lineage>
</organism>
<dbReference type="Pfam" id="PF09994">
    <property type="entry name" value="T6SS_Tle1-like_cat"/>
    <property type="match status" value="2"/>
</dbReference>
<feature type="domain" description="T6SS Phospholipase effector Tle1-like catalytic" evidence="1">
    <location>
        <begin position="138"/>
        <end position="229"/>
    </location>
</feature>
<evidence type="ECO:0000259" key="1">
    <source>
        <dbReference type="Pfam" id="PF09994"/>
    </source>
</evidence>
<sequence>MTILFFHFDGTTNGPEDAYAQADHDESISNVLKSHLLMGGGLNVSSGRLSVDSVNRSFYYSGIGTYGSPLERWLNASFAFENADVAQILSRALLDFQCHYHSAVEKIVLIGFSRGAALARRFAALINPFLPKPMVIEAVMDTVASIGLPNLDPAQRPANEVVFEEGGRLPECVDSALHLLALDEQRLAFRPTLMSHDSRVAEVWLPGVHSDVGGGYRKDSLADLSFSVMSGWLHKKLNMHREYLYHRVDQLPLLSGGVEDYRHWSRLLEMTPSISGSIHFQSRPRSLSEATLAPRKCYVWRDNEPCRQSPPLWHRSVFQRMLHDPAYRPMADIPIPPLGWVM</sequence>
<dbReference type="InterPro" id="IPR029058">
    <property type="entry name" value="AB_hydrolase_fold"/>
</dbReference>
<dbReference type="EMBL" id="FLOC01000001">
    <property type="protein sequence ID" value="SBS25819.1"/>
    <property type="molecule type" value="Genomic_DNA"/>
</dbReference>
<dbReference type="STRING" id="295068.MAQ5080_00376"/>
<evidence type="ECO:0000313" key="2">
    <source>
        <dbReference type="EMBL" id="SBS25819.1"/>
    </source>
</evidence>
<keyword evidence="3" id="KW-1185">Reference proteome</keyword>
<dbReference type="PANTHER" id="PTHR33840">
    <property type="match status" value="1"/>
</dbReference>
<dbReference type="PANTHER" id="PTHR33840:SF1">
    <property type="entry name" value="TLE1 PHOSPHOLIPASE DOMAIN-CONTAINING PROTEIN"/>
    <property type="match status" value="1"/>
</dbReference>
<gene>
    <name evidence="2" type="ORF">MAQ5080_00376</name>
</gene>
<dbReference type="OrthoDB" id="4378831at2"/>
<feature type="domain" description="T6SS Phospholipase effector Tle1-like catalytic" evidence="1">
    <location>
        <begin position="7"/>
        <end position="127"/>
    </location>
</feature>
<protein>
    <recommendedName>
        <fullName evidence="1">T6SS Phospholipase effector Tle1-like catalytic domain-containing protein</fullName>
    </recommendedName>
</protein>
<dbReference type="AlphaFoldDB" id="A0A1A8T405"/>
<proteinExistence type="predicted"/>
<accession>A0A1A8T405</accession>
<dbReference type="Proteomes" id="UP000092627">
    <property type="component" value="Unassembled WGS sequence"/>
</dbReference>
<dbReference type="RefSeq" id="WP_067204732.1">
    <property type="nucleotide sequence ID" value="NZ_FLOC01000001.1"/>
</dbReference>
<dbReference type="SUPFAM" id="SSF53474">
    <property type="entry name" value="alpha/beta-Hydrolases"/>
    <property type="match status" value="2"/>
</dbReference>
<evidence type="ECO:0000313" key="3">
    <source>
        <dbReference type="Proteomes" id="UP000092627"/>
    </source>
</evidence>
<reference evidence="2 3" key="1">
    <citation type="submission" date="2016-06" db="EMBL/GenBank/DDBJ databases">
        <authorList>
            <person name="Kjaerup R.B."/>
            <person name="Dalgaard T.S."/>
            <person name="Juul-Madsen H.R."/>
        </authorList>
    </citation>
    <scope>NUCLEOTIDE SEQUENCE [LARGE SCALE GENOMIC DNA]</scope>
    <source>
        <strain evidence="2 3">CECT 5080</strain>
    </source>
</reference>